<gene>
    <name evidence="4" type="primary">CHEK2</name>
    <name evidence="4" type="ORF">BG006_003575</name>
</gene>
<dbReference type="PANTHER" id="PTHR24347">
    <property type="entry name" value="SERINE/THREONINE-PROTEIN KINASE"/>
    <property type="match status" value="1"/>
</dbReference>
<dbReference type="Pfam" id="PF00498">
    <property type="entry name" value="FHA"/>
    <property type="match status" value="1"/>
</dbReference>
<dbReference type="SUPFAM" id="SSF49879">
    <property type="entry name" value="SMAD/FHA domain"/>
    <property type="match status" value="1"/>
</dbReference>
<dbReference type="Gene3D" id="2.60.200.20">
    <property type="match status" value="1"/>
</dbReference>
<dbReference type="InterPro" id="IPR011009">
    <property type="entry name" value="Kinase-like_dom_sf"/>
</dbReference>
<keyword evidence="2" id="KW-0547">Nucleotide-binding</keyword>
<dbReference type="Proteomes" id="UP000696485">
    <property type="component" value="Unassembled WGS sequence"/>
</dbReference>
<dbReference type="InterPro" id="IPR000719">
    <property type="entry name" value="Prot_kinase_dom"/>
</dbReference>
<dbReference type="InterPro" id="IPR017441">
    <property type="entry name" value="Protein_kinase_ATP_BS"/>
</dbReference>
<keyword evidence="5" id="KW-1185">Reference proteome</keyword>
<keyword evidence="4" id="KW-0418">Kinase</keyword>
<comment type="similarity">
    <text evidence="1">Belongs to the protein kinase superfamily. CAMK Ser/Thr protein kinase family. CHEK2 subfamily.</text>
</comment>
<reference evidence="4" key="1">
    <citation type="journal article" date="2020" name="Fungal Divers.">
        <title>Resolving the Mortierellaceae phylogeny through synthesis of multi-gene phylogenetics and phylogenomics.</title>
        <authorList>
            <person name="Vandepol N."/>
            <person name="Liber J."/>
            <person name="Desiro A."/>
            <person name="Na H."/>
            <person name="Kennedy M."/>
            <person name="Barry K."/>
            <person name="Grigoriev I.V."/>
            <person name="Miller A.N."/>
            <person name="O'Donnell K."/>
            <person name="Stajich J.E."/>
            <person name="Bonito G."/>
        </authorList>
    </citation>
    <scope>NUCLEOTIDE SEQUENCE</scope>
    <source>
        <strain evidence="4">NVP1</strain>
    </source>
</reference>
<evidence type="ECO:0000313" key="5">
    <source>
        <dbReference type="Proteomes" id="UP000696485"/>
    </source>
</evidence>
<dbReference type="GO" id="GO:0004672">
    <property type="term" value="F:protein kinase activity"/>
    <property type="evidence" value="ECO:0007669"/>
    <property type="project" value="InterPro"/>
</dbReference>
<evidence type="ECO:0000256" key="1">
    <source>
        <dbReference type="ARBA" id="ARBA00005575"/>
    </source>
</evidence>
<name>A0A9P5STI3_9FUNG</name>
<dbReference type="Gene3D" id="1.10.510.10">
    <property type="entry name" value="Transferase(Phosphotransferase) domain 1"/>
    <property type="match status" value="1"/>
</dbReference>
<organism evidence="4 5">
    <name type="scientific">Podila minutissima</name>
    <dbReference type="NCBI Taxonomy" id="64525"/>
    <lineage>
        <taxon>Eukaryota</taxon>
        <taxon>Fungi</taxon>
        <taxon>Fungi incertae sedis</taxon>
        <taxon>Mucoromycota</taxon>
        <taxon>Mortierellomycotina</taxon>
        <taxon>Mortierellomycetes</taxon>
        <taxon>Mortierellales</taxon>
        <taxon>Mortierellaceae</taxon>
        <taxon>Podila</taxon>
    </lineage>
</organism>
<dbReference type="EMBL" id="JAAAUY010000020">
    <property type="protein sequence ID" value="KAF9337659.1"/>
    <property type="molecule type" value="Genomic_DNA"/>
</dbReference>
<dbReference type="SMART" id="SM00220">
    <property type="entry name" value="S_TKc"/>
    <property type="match status" value="1"/>
</dbReference>
<dbReference type="PROSITE" id="PS50011">
    <property type="entry name" value="PROTEIN_KINASE_DOM"/>
    <property type="match status" value="1"/>
</dbReference>
<dbReference type="Gene3D" id="3.30.200.20">
    <property type="entry name" value="Phosphorylase Kinase, domain 1"/>
    <property type="match status" value="1"/>
</dbReference>
<sequence length="288" mass="32703">MQDLSTNGTYWNGHLVGKSESVVLSHGDSIRFRASYCFIYQDFTTIKPTQNDPDIVVVEKTYQILPRTLGQGTFAKVQVAIHRRTKAQLAVKIMDRIRFGTPEHSGGTDIEKEVAILRSISHPNIVPIVDVIKTRKFVYIFLQMYVAWNTLHDLKPENLLLTSSGKFPRIMLADFGMAREQMRNRLMSTMCGTFAYMYDFDRSAFSNDLRAPEVFDIKYAKRPGYGHTADSWSLGVSLYVILSGAHPFTDEYATTDEKTMRDKMWTCVSLHAFGKAPALMPAAWCEVC</sequence>
<evidence type="ECO:0000256" key="2">
    <source>
        <dbReference type="PROSITE-ProRule" id="PRU10141"/>
    </source>
</evidence>
<dbReference type="Pfam" id="PF00069">
    <property type="entry name" value="Pkinase"/>
    <property type="match status" value="2"/>
</dbReference>
<protein>
    <submittedName>
        <fullName evidence="4">Checkpoint kinase 2</fullName>
    </submittedName>
</protein>
<evidence type="ECO:0000259" key="3">
    <source>
        <dbReference type="PROSITE" id="PS50011"/>
    </source>
</evidence>
<keyword evidence="2" id="KW-0067">ATP-binding</keyword>
<dbReference type="PROSITE" id="PS00107">
    <property type="entry name" value="PROTEIN_KINASE_ATP"/>
    <property type="match status" value="1"/>
</dbReference>
<evidence type="ECO:0000313" key="4">
    <source>
        <dbReference type="EMBL" id="KAF9337659.1"/>
    </source>
</evidence>
<keyword evidence="4" id="KW-0808">Transferase</keyword>
<comment type="caution">
    <text evidence="4">The sequence shown here is derived from an EMBL/GenBank/DDBJ whole genome shotgun (WGS) entry which is preliminary data.</text>
</comment>
<dbReference type="InterPro" id="IPR000253">
    <property type="entry name" value="FHA_dom"/>
</dbReference>
<dbReference type="GO" id="GO:0005524">
    <property type="term" value="F:ATP binding"/>
    <property type="evidence" value="ECO:0007669"/>
    <property type="project" value="UniProtKB-UniRule"/>
</dbReference>
<proteinExistence type="inferred from homology"/>
<accession>A0A9P5STI3</accession>
<dbReference type="SUPFAM" id="SSF56112">
    <property type="entry name" value="Protein kinase-like (PK-like)"/>
    <property type="match status" value="1"/>
</dbReference>
<dbReference type="AlphaFoldDB" id="A0A9P5STI3"/>
<feature type="domain" description="Protein kinase" evidence="3">
    <location>
        <begin position="63"/>
        <end position="288"/>
    </location>
</feature>
<dbReference type="InterPro" id="IPR008984">
    <property type="entry name" value="SMAD_FHA_dom_sf"/>
</dbReference>
<feature type="binding site" evidence="2">
    <location>
        <position position="92"/>
    </location>
    <ligand>
        <name>ATP</name>
        <dbReference type="ChEBI" id="CHEBI:30616"/>
    </ligand>
</feature>